<dbReference type="STRING" id="1688.BCUN_2201"/>
<feature type="compositionally biased region" description="Low complexity" evidence="4">
    <location>
        <begin position="150"/>
        <end position="175"/>
    </location>
</feature>
<feature type="compositionally biased region" description="Acidic residues" evidence="4">
    <location>
        <begin position="192"/>
        <end position="203"/>
    </location>
</feature>
<dbReference type="InterPro" id="IPR012340">
    <property type="entry name" value="NA-bd_OB-fold"/>
</dbReference>
<comment type="caution">
    <text evidence="5">The sequence shown here is derived from an EMBL/GenBank/DDBJ whole genome shotgun (WGS) entry which is preliminary data.</text>
</comment>
<dbReference type="InterPro" id="IPR011344">
    <property type="entry name" value="ssDNA-bd"/>
</dbReference>
<dbReference type="GO" id="GO:0006260">
    <property type="term" value="P:DNA replication"/>
    <property type="evidence" value="ECO:0007669"/>
    <property type="project" value="InterPro"/>
</dbReference>
<organism evidence="5 6">
    <name type="scientific">Bifidobacterium cuniculi</name>
    <dbReference type="NCBI Taxonomy" id="1688"/>
    <lineage>
        <taxon>Bacteria</taxon>
        <taxon>Bacillati</taxon>
        <taxon>Actinomycetota</taxon>
        <taxon>Actinomycetes</taxon>
        <taxon>Bifidobacteriales</taxon>
        <taxon>Bifidobacteriaceae</taxon>
        <taxon>Bifidobacterium</taxon>
    </lineage>
</organism>
<dbReference type="eggNOG" id="COG0629">
    <property type="taxonomic scope" value="Bacteria"/>
</dbReference>
<dbReference type="Proteomes" id="UP000029067">
    <property type="component" value="Unassembled WGS sequence"/>
</dbReference>
<proteinExistence type="predicted"/>
<evidence type="ECO:0000256" key="1">
    <source>
        <dbReference type="ARBA" id="ARBA00023125"/>
    </source>
</evidence>
<feature type="region of interest" description="Disordered" evidence="4">
    <location>
        <begin position="145"/>
        <end position="203"/>
    </location>
</feature>
<evidence type="ECO:0000256" key="2">
    <source>
        <dbReference type="PROSITE-ProRule" id="PRU00252"/>
    </source>
</evidence>
<dbReference type="PROSITE" id="PS50935">
    <property type="entry name" value="SSB"/>
    <property type="match status" value="1"/>
</dbReference>
<dbReference type="RefSeq" id="WP_051921053.1">
    <property type="nucleotide sequence ID" value="NZ_JGYV01000031.1"/>
</dbReference>
<dbReference type="NCBIfam" id="TIGR00621">
    <property type="entry name" value="ssb"/>
    <property type="match status" value="1"/>
</dbReference>
<reference evidence="5 6" key="1">
    <citation type="submission" date="2014-03" db="EMBL/GenBank/DDBJ databases">
        <title>Genomics of Bifidobacteria.</title>
        <authorList>
            <person name="Ventura M."/>
            <person name="Milani C."/>
            <person name="Lugli G.A."/>
        </authorList>
    </citation>
    <scope>NUCLEOTIDE SEQUENCE [LARGE SCALE GENOMIC DNA]</scope>
    <source>
        <strain evidence="5 6">LMG 10738</strain>
    </source>
</reference>
<evidence type="ECO:0000256" key="3">
    <source>
        <dbReference type="RuleBase" id="RU000524"/>
    </source>
</evidence>
<dbReference type="Gene3D" id="2.40.50.140">
    <property type="entry name" value="Nucleic acid-binding proteins"/>
    <property type="match status" value="1"/>
</dbReference>
<sequence>MALQQGLVTITGFLGSEPVLFGREGGRPACTFRLGSTRYYLDREGEWQQLPTTWITVKAFRTLALNMVNSFHKGEPVIVSGVLGTEEWTSEPDGVRHARVVIEASNAGHDLNYGVTAIRKIPRDTKAPADATAPQQAPVGESVEVLPPSQGAVPGQPQPMVQGPASATAPAPSQPDGQPVRGNGRPGIEGTSGEEFETGGDAI</sequence>
<dbReference type="AlphaFoldDB" id="A0A087AGL6"/>
<keyword evidence="1 2" id="KW-0238">DNA-binding</keyword>
<evidence type="ECO:0000256" key="4">
    <source>
        <dbReference type="SAM" id="MobiDB-lite"/>
    </source>
</evidence>
<protein>
    <recommendedName>
        <fullName evidence="3">Single-stranded DNA-binding protein</fullName>
    </recommendedName>
</protein>
<keyword evidence="6" id="KW-1185">Reference proteome</keyword>
<dbReference type="GO" id="GO:0003697">
    <property type="term" value="F:single-stranded DNA binding"/>
    <property type="evidence" value="ECO:0007669"/>
    <property type="project" value="InterPro"/>
</dbReference>
<dbReference type="SUPFAM" id="SSF50249">
    <property type="entry name" value="Nucleic acid-binding proteins"/>
    <property type="match status" value="1"/>
</dbReference>
<evidence type="ECO:0000313" key="6">
    <source>
        <dbReference type="Proteomes" id="UP000029067"/>
    </source>
</evidence>
<gene>
    <name evidence="5" type="ORF">BCUN_2201</name>
</gene>
<dbReference type="OrthoDB" id="4427276at2"/>
<dbReference type="CDD" id="cd04496">
    <property type="entry name" value="SSB_OBF"/>
    <property type="match status" value="1"/>
</dbReference>
<name>A0A087AGL6_9BIFI</name>
<dbReference type="InterPro" id="IPR000424">
    <property type="entry name" value="Primosome_PriB/ssb"/>
</dbReference>
<evidence type="ECO:0000313" key="5">
    <source>
        <dbReference type="EMBL" id="KFI57916.1"/>
    </source>
</evidence>
<accession>A0A087AGL6</accession>
<dbReference type="Pfam" id="PF00436">
    <property type="entry name" value="SSB"/>
    <property type="match status" value="1"/>
</dbReference>
<dbReference type="EMBL" id="JGYV01000031">
    <property type="protein sequence ID" value="KFI57916.1"/>
    <property type="molecule type" value="Genomic_DNA"/>
</dbReference>